<evidence type="ECO:0000313" key="8">
    <source>
        <dbReference type="EMBL" id="SPB18195.1"/>
    </source>
</evidence>
<proteinExistence type="inferred from homology"/>
<comment type="similarity">
    <text evidence="2">Belongs to the GMC oxidoreductase family.</text>
</comment>
<keyword evidence="5" id="KW-0560">Oxidoreductase</keyword>
<dbReference type="Proteomes" id="UP000238169">
    <property type="component" value="Unassembled WGS sequence"/>
</dbReference>
<dbReference type="OrthoDB" id="9787779at2"/>
<protein>
    <submittedName>
        <fullName evidence="8">Glucose dehydrogenase</fullName>
    </submittedName>
</protein>
<dbReference type="InterPro" id="IPR000172">
    <property type="entry name" value="GMC_OxRdtase_N"/>
</dbReference>
<feature type="domain" description="Glucose-methanol-choline oxidoreductase N-terminal" evidence="6">
    <location>
        <begin position="6"/>
        <end position="293"/>
    </location>
</feature>
<evidence type="ECO:0000256" key="2">
    <source>
        <dbReference type="ARBA" id="ARBA00010790"/>
    </source>
</evidence>
<dbReference type="RefSeq" id="WP_106857647.1">
    <property type="nucleotide sequence ID" value="NZ_OGTP01000027.1"/>
</dbReference>
<comment type="cofactor">
    <cofactor evidence="1">
        <name>FAD</name>
        <dbReference type="ChEBI" id="CHEBI:57692"/>
    </cofactor>
</comment>
<keyword evidence="4" id="KW-0274">FAD</keyword>
<name>A0A2U3IDA0_9BURK</name>
<evidence type="ECO:0000256" key="5">
    <source>
        <dbReference type="ARBA" id="ARBA00023002"/>
    </source>
</evidence>
<dbReference type="InterPro" id="IPR051473">
    <property type="entry name" value="P2Ox-like"/>
</dbReference>
<gene>
    <name evidence="8" type="ORF">NOV72_05394</name>
</gene>
<evidence type="ECO:0000259" key="6">
    <source>
        <dbReference type="Pfam" id="PF00732"/>
    </source>
</evidence>
<dbReference type="Pfam" id="PF05199">
    <property type="entry name" value="GMC_oxred_C"/>
    <property type="match status" value="1"/>
</dbReference>
<dbReference type="SUPFAM" id="SSF54373">
    <property type="entry name" value="FAD-linked reductases, C-terminal domain"/>
    <property type="match status" value="1"/>
</dbReference>
<accession>A0A2U3IDA0</accession>
<dbReference type="SUPFAM" id="SSF51905">
    <property type="entry name" value="FAD/NAD(P)-binding domain"/>
    <property type="match status" value="1"/>
</dbReference>
<evidence type="ECO:0000256" key="4">
    <source>
        <dbReference type="ARBA" id="ARBA00022827"/>
    </source>
</evidence>
<evidence type="ECO:0000256" key="3">
    <source>
        <dbReference type="ARBA" id="ARBA00022630"/>
    </source>
</evidence>
<sequence>MGNKHYDALVIGSGAAGSFAAKELTERGLEVIVLEAGRNVTPADFESDFKGPREKGIQLWARAKAAVTGQPIQSKVALYGKQLRHLFVNDRDNPYTTPDDSPFLWIRGKQLGGRLHTYGRVLMRWSDYDFKAASRDGFGEDWPISYADLEPHYGKVEEFLGIYGCADNVRNVPNGKFKGPSKLTATEKEFKACTETRWPERSAIAWRYMPPNIKRIPQPILAAKETGRLTVRTDAIVKCITTDPSSGKATGAEFIDRVTKQVESVKANVVVVCASTIESSRLLLNSKSAKHPSGLGNSSGVLGRYFMDQVPSLIVGSVPGVKGWELDDTVPADPFYGVTGGVYIPRYENLDKVTNSGFARGFAYQGTIGRLFSRDDKPAKFGVMGFGEMLPHYQNSVTLDDMKTDAWGLPVPKISCSMTQNEVSMLKEQTRAIKEMMDNAGLDVEFNGSSLGLEEFGKGAFPEADAFSRLLFRQNFTKSMAMGAAIHETGGVRMGADPSKSILNSHNQSWDVPNLFVTDASSFPSGGCAGATLTAMAVTVRACEYIADQYNAGRL</sequence>
<evidence type="ECO:0000259" key="7">
    <source>
        <dbReference type="Pfam" id="PF05199"/>
    </source>
</evidence>
<evidence type="ECO:0000313" key="9">
    <source>
        <dbReference type="Proteomes" id="UP000238169"/>
    </source>
</evidence>
<dbReference type="EMBL" id="OGTP01000027">
    <property type="protein sequence ID" value="SPB18195.1"/>
    <property type="molecule type" value="Genomic_DNA"/>
</dbReference>
<dbReference type="PANTHER" id="PTHR42784:SF1">
    <property type="entry name" value="PYRANOSE 2-OXIDASE"/>
    <property type="match status" value="1"/>
</dbReference>
<dbReference type="InterPro" id="IPR036188">
    <property type="entry name" value="FAD/NAD-bd_sf"/>
</dbReference>
<dbReference type="PANTHER" id="PTHR42784">
    <property type="entry name" value="PYRANOSE 2-OXIDASE"/>
    <property type="match status" value="1"/>
</dbReference>
<reference evidence="9" key="1">
    <citation type="submission" date="2018-01" db="EMBL/GenBank/DDBJ databases">
        <authorList>
            <person name="Peeters C."/>
        </authorList>
    </citation>
    <scope>NUCLEOTIDE SEQUENCE [LARGE SCALE GENOMIC DNA]</scope>
</reference>
<dbReference type="GO" id="GO:0050660">
    <property type="term" value="F:flavin adenine dinucleotide binding"/>
    <property type="evidence" value="ECO:0007669"/>
    <property type="project" value="InterPro"/>
</dbReference>
<dbReference type="InterPro" id="IPR007867">
    <property type="entry name" value="GMC_OxRtase_C"/>
</dbReference>
<feature type="domain" description="Glucose-methanol-choline oxidoreductase C-terminal" evidence="7">
    <location>
        <begin position="391"/>
        <end position="538"/>
    </location>
</feature>
<keyword evidence="3" id="KW-0285">Flavoprotein</keyword>
<dbReference type="AlphaFoldDB" id="A0A2U3IDA0"/>
<evidence type="ECO:0000256" key="1">
    <source>
        <dbReference type="ARBA" id="ARBA00001974"/>
    </source>
</evidence>
<dbReference type="GO" id="GO:0016614">
    <property type="term" value="F:oxidoreductase activity, acting on CH-OH group of donors"/>
    <property type="evidence" value="ECO:0007669"/>
    <property type="project" value="InterPro"/>
</dbReference>
<keyword evidence="9" id="KW-1185">Reference proteome</keyword>
<dbReference type="Gene3D" id="3.50.50.60">
    <property type="entry name" value="FAD/NAD(P)-binding domain"/>
    <property type="match status" value="2"/>
</dbReference>
<organism evidence="8 9">
    <name type="scientific">Caballeronia novacaledonica</name>
    <dbReference type="NCBI Taxonomy" id="1544861"/>
    <lineage>
        <taxon>Bacteria</taxon>
        <taxon>Pseudomonadati</taxon>
        <taxon>Pseudomonadota</taxon>
        <taxon>Betaproteobacteria</taxon>
        <taxon>Burkholderiales</taxon>
        <taxon>Burkholderiaceae</taxon>
        <taxon>Caballeronia</taxon>
    </lineage>
</organism>
<dbReference type="Pfam" id="PF00732">
    <property type="entry name" value="GMC_oxred_N"/>
    <property type="match status" value="1"/>
</dbReference>